<evidence type="ECO:0000259" key="1">
    <source>
        <dbReference type="Pfam" id="PF08511"/>
    </source>
</evidence>
<dbReference type="OrthoDB" id="619536at2759"/>
<dbReference type="AlphaFoldDB" id="A0A9P6H450"/>
<dbReference type="InterPro" id="IPR013718">
    <property type="entry name" value="COQ9_C"/>
</dbReference>
<accession>A0A9P6H450</accession>
<protein>
    <recommendedName>
        <fullName evidence="1">COQ9 C-terminal domain-containing protein</fullName>
    </recommendedName>
</protein>
<evidence type="ECO:0000313" key="2">
    <source>
        <dbReference type="EMBL" id="KAF9778999.1"/>
    </source>
</evidence>
<name>A0A9P6H450_9AGAM</name>
<keyword evidence="3" id="KW-1185">Reference proteome</keyword>
<reference evidence="2" key="2">
    <citation type="submission" date="2020-11" db="EMBL/GenBank/DDBJ databases">
        <authorList>
            <consortium name="DOE Joint Genome Institute"/>
            <person name="Kuo A."/>
            <person name="Miyauchi S."/>
            <person name="Kiss E."/>
            <person name="Drula E."/>
            <person name="Kohler A."/>
            <person name="Sanchez-Garcia M."/>
            <person name="Andreopoulos B."/>
            <person name="Barry K.W."/>
            <person name="Bonito G."/>
            <person name="Buee M."/>
            <person name="Carver A."/>
            <person name="Chen C."/>
            <person name="Cichocki N."/>
            <person name="Clum A."/>
            <person name="Culley D."/>
            <person name="Crous P.W."/>
            <person name="Fauchery L."/>
            <person name="Girlanda M."/>
            <person name="Hayes R."/>
            <person name="Keri Z."/>
            <person name="Labutti K."/>
            <person name="Lipzen A."/>
            <person name="Lombard V."/>
            <person name="Magnuson J."/>
            <person name="Maillard F."/>
            <person name="Morin E."/>
            <person name="Murat C."/>
            <person name="Nolan M."/>
            <person name="Ohm R."/>
            <person name="Pangilinan J."/>
            <person name="Pereira M."/>
            <person name="Perotto S."/>
            <person name="Peter M."/>
            <person name="Riley R."/>
            <person name="Sitrit Y."/>
            <person name="Stielow B."/>
            <person name="Szollosi G."/>
            <person name="Zifcakova L."/>
            <person name="Stursova M."/>
            <person name="Spatafora J.W."/>
            <person name="Tedersoo L."/>
            <person name="Vaario L.-M."/>
            <person name="Yamada A."/>
            <person name="Yan M."/>
            <person name="Wang P."/>
            <person name="Xu J."/>
            <person name="Bruns T."/>
            <person name="Baldrian P."/>
            <person name="Vilgalys R."/>
            <person name="Henrissat B."/>
            <person name="Grigoriev I.V."/>
            <person name="Hibbett D."/>
            <person name="Nagy L.G."/>
            <person name="Martin F.M."/>
        </authorList>
    </citation>
    <scope>NUCLEOTIDE SEQUENCE</scope>
    <source>
        <strain evidence="2">UH-Tt-Lm1</strain>
    </source>
</reference>
<proteinExistence type="predicted"/>
<comment type="caution">
    <text evidence="2">The sequence shown here is derived from an EMBL/GenBank/DDBJ whole genome shotgun (WGS) entry which is preliminary data.</text>
</comment>
<feature type="domain" description="COQ9 C-terminal" evidence="1">
    <location>
        <begin position="138"/>
        <end position="201"/>
    </location>
</feature>
<sequence length="230" mass="24986">MSSTTRNALLKLALPLIKDHGFTRSALSLAVMYSPSGKHTAPLNDTAVDALFGEGDEARRTLMNAWLDDARVSLRKSYSQDSDTATTARNPSLGNVLKTRLSKNEGVLEHLPEAFALLATPPTLSSLIFPLTLDPRPAISHSMSVAAEACKLSCDTSVGATWYTRRATIGAIYTAAELHQLYSPTTAHDFLDRLLEESQTLGMAVDETFIYAKYIVDAWKGIITSRGITP</sequence>
<dbReference type="Pfam" id="PF08511">
    <property type="entry name" value="COQ9"/>
    <property type="match status" value="1"/>
</dbReference>
<reference evidence="2" key="1">
    <citation type="journal article" date="2020" name="Nat. Commun.">
        <title>Large-scale genome sequencing of mycorrhizal fungi provides insights into the early evolution of symbiotic traits.</title>
        <authorList>
            <person name="Miyauchi S."/>
            <person name="Kiss E."/>
            <person name="Kuo A."/>
            <person name="Drula E."/>
            <person name="Kohler A."/>
            <person name="Sanchez-Garcia M."/>
            <person name="Morin E."/>
            <person name="Andreopoulos B."/>
            <person name="Barry K.W."/>
            <person name="Bonito G."/>
            <person name="Buee M."/>
            <person name="Carver A."/>
            <person name="Chen C."/>
            <person name="Cichocki N."/>
            <person name="Clum A."/>
            <person name="Culley D."/>
            <person name="Crous P.W."/>
            <person name="Fauchery L."/>
            <person name="Girlanda M."/>
            <person name="Hayes R.D."/>
            <person name="Keri Z."/>
            <person name="LaButti K."/>
            <person name="Lipzen A."/>
            <person name="Lombard V."/>
            <person name="Magnuson J."/>
            <person name="Maillard F."/>
            <person name="Murat C."/>
            <person name="Nolan M."/>
            <person name="Ohm R.A."/>
            <person name="Pangilinan J."/>
            <person name="Pereira M.F."/>
            <person name="Perotto S."/>
            <person name="Peter M."/>
            <person name="Pfister S."/>
            <person name="Riley R."/>
            <person name="Sitrit Y."/>
            <person name="Stielow J.B."/>
            <person name="Szollosi G."/>
            <person name="Zifcakova L."/>
            <person name="Stursova M."/>
            <person name="Spatafora J.W."/>
            <person name="Tedersoo L."/>
            <person name="Vaario L.M."/>
            <person name="Yamada A."/>
            <person name="Yan M."/>
            <person name="Wang P."/>
            <person name="Xu J."/>
            <person name="Bruns T."/>
            <person name="Baldrian P."/>
            <person name="Vilgalys R."/>
            <person name="Dunand C."/>
            <person name="Henrissat B."/>
            <person name="Grigoriev I.V."/>
            <person name="Hibbett D."/>
            <person name="Nagy L.G."/>
            <person name="Martin F.M."/>
        </authorList>
    </citation>
    <scope>NUCLEOTIDE SEQUENCE</scope>
    <source>
        <strain evidence="2">UH-Tt-Lm1</strain>
    </source>
</reference>
<gene>
    <name evidence="2" type="ORF">BJ322DRAFT_1090875</name>
</gene>
<organism evidence="2 3">
    <name type="scientific">Thelephora terrestris</name>
    <dbReference type="NCBI Taxonomy" id="56493"/>
    <lineage>
        <taxon>Eukaryota</taxon>
        <taxon>Fungi</taxon>
        <taxon>Dikarya</taxon>
        <taxon>Basidiomycota</taxon>
        <taxon>Agaricomycotina</taxon>
        <taxon>Agaricomycetes</taxon>
        <taxon>Thelephorales</taxon>
        <taxon>Thelephoraceae</taxon>
        <taxon>Thelephora</taxon>
    </lineage>
</organism>
<dbReference type="EMBL" id="WIUZ02000021">
    <property type="protein sequence ID" value="KAF9778999.1"/>
    <property type="molecule type" value="Genomic_DNA"/>
</dbReference>
<dbReference type="Proteomes" id="UP000736335">
    <property type="component" value="Unassembled WGS sequence"/>
</dbReference>
<evidence type="ECO:0000313" key="3">
    <source>
        <dbReference type="Proteomes" id="UP000736335"/>
    </source>
</evidence>